<proteinExistence type="predicted"/>
<sequence>MRTGSDMLLRSTLDGVPPVETFQDVIEVATRNKEANHVILTGEGSDGKNYPVHENHEHLTPARMVENLYTIPWPDEGEAVRGLTDWISADADSDSQEDRDRAGRSASALIEILTTTENEDGDNPFLDTAVGGRDYQPSVAEINPEVLKSLASVYGAYLDDISIDANERGYRAAAGGDDDQDDLHLFHRGGEMALHLPQEEHEKFLQLLLSNEEYSAPIVSLVEHQERRILNAHLDKDTLGDKVGGAGAADLRSAMSNALIAEYMDRHDDVETAREKANQMVQTGYNIVIASTVQSAGSKATPAGIAVETLLRLMEQPVKDYYDDKYEESIGFTYIKDMDEHLLNNPSNIRDHANLQVLQSMWDRGMVDEETLEDKGLLIRHGDERRLPTSTVEWDSAATGYVSRVDTLINEIDPELGDRAATYIQHFQERYEQGAAPEWGGKKKH</sequence>
<dbReference type="InterPro" id="IPR057037">
    <property type="entry name" value="TPR_rep_actino"/>
</dbReference>
<name>A0A975QKY2_9ACTN</name>
<dbReference type="KEGG" id="nec:KGD82_03355"/>
<feature type="domain" description="TPR repeat" evidence="1">
    <location>
        <begin position="20"/>
        <end position="86"/>
    </location>
</feature>
<keyword evidence="3" id="KW-1185">Reference proteome</keyword>
<protein>
    <recommendedName>
        <fullName evidence="1">TPR repeat domain-containing protein</fullName>
    </recommendedName>
</protein>
<gene>
    <name evidence="2" type="ORF">KGD82_03355</name>
</gene>
<reference evidence="2" key="1">
    <citation type="submission" date="2021-05" db="EMBL/GenBank/DDBJ databases">
        <authorList>
            <person name="Kaiqin L."/>
            <person name="Jian G."/>
        </authorList>
    </citation>
    <scope>NUCLEOTIDE SEQUENCE</scope>
    <source>
        <strain evidence="2">HDS5</strain>
    </source>
</reference>
<evidence type="ECO:0000259" key="1">
    <source>
        <dbReference type="Pfam" id="PF23275"/>
    </source>
</evidence>
<dbReference type="Pfam" id="PF23275">
    <property type="entry name" value="TPR_23"/>
    <property type="match status" value="1"/>
</dbReference>
<dbReference type="Proteomes" id="UP000682416">
    <property type="component" value="Chromosome"/>
</dbReference>
<dbReference type="AlphaFoldDB" id="A0A975QKY2"/>
<dbReference type="EMBL" id="CP074402">
    <property type="protein sequence ID" value="QVJ01968.1"/>
    <property type="molecule type" value="Genomic_DNA"/>
</dbReference>
<evidence type="ECO:0000313" key="2">
    <source>
        <dbReference type="EMBL" id="QVJ01968.1"/>
    </source>
</evidence>
<accession>A0A975QKY2</accession>
<evidence type="ECO:0000313" key="3">
    <source>
        <dbReference type="Proteomes" id="UP000682416"/>
    </source>
</evidence>
<organism evidence="2 3">
    <name type="scientific">Nocardiopsis eucommiae</name>
    <dbReference type="NCBI Taxonomy" id="2831970"/>
    <lineage>
        <taxon>Bacteria</taxon>
        <taxon>Bacillati</taxon>
        <taxon>Actinomycetota</taxon>
        <taxon>Actinomycetes</taxon>
        <taxon>Streptosporangiales</taxon>
        <taxon>Nocardiopsidaceae</taxon>
        <taxon>Nocardiopsis</taxon>
    </lineage>
</organism>